<dbReference type="Proteomes" id="UP000019491">
    <property type="component" value="Unassembled WGS sequence"/>
</dbReference>
<dbReference type="EMBL" id="BAWF01000052">
    <property type="protein sequence ID" value="GAF48311.1"/>
    <property type="molecule type" value="Genomic_DNA"/>
</dbReference>
<dbReference type="InterPro" id="IPR011059">
    <property type="entry name" value="Metal-dep_hydrolase_composite"/>
</dbReference>
<keyword evidence="3" id="KW-1185">Reference proteome</keyword>
<dbReference type="Pfam" id="PF01979">
    <property type="entry name" value="Amidohydro_1"/>
    <property type="match status" value="1"/>
</dbReference>
<keyword evidence="2" id="KW-0378">Hydrolase</keyword>
<protein>
    <submittedName>
        <fullName evidence="2">Putative hydrolase</fullName>
    </submittedName>
</protein>
<dbReference type="CDD" id="cd01299">
    <property type="entry name" value="Met_dep_hydrolase_A"/>
    <property type="match status" value="1"/>
</dbReference>
<comment type="caution">
    <text evidence="2">The sequence shown here is derived from an EMBL/GenBank/DDBJ whole genome shotgun (WGS) entry which is preliminary data.</text>
</comment>
<evidence type="ECO:0000313" key="2">
    <source>
        <dbReference type="EMBL" id="GAF48311.1"/>
    </source>
</evidence>
<dbReference type="Gene3D" id="3.20.20.140">
    <property type="entry name" value="Metal-dependent hydrolases"/>
    <property type="match status" value="1"/>
</dbReference>
<evidence type="ECO:0000313" key="3">
    <source>
        <dbReference type="Proteomes" id="UP000019491"/>
    </source>
</evidence>
<gene>
    <name evidence="2" type="ORF">RW1_052_00180</name>
</gene>
<evidence type="ECO:0000259" key="1">
    <source>
        <dbReference type="Pfam" id="PF01979"/>
    </source>
</evidence>
<dbReference type="InterPro" id="IPR006680">
    <property type="entry name" value="Amidohydro-rel"/>
</dbReference>
<dbReference type="SUPFAM" id="SSF51338">
    <property type="entry name" value="Composite domain of metallo-dependent hydrolases"/>
    <property type="match status" value="1"/>
</dbReference>
<dbReference type="InterPro" id="IPR057744">
    <property type="entry name" value="OTAase-like"/>
</dbReference>
<reference evidence="2 3" key="1">
    <citation type="submission" date="2014-02" db="EMBL/GenBank/DDBJ databases">
        <title>Whole genome shotgun sequence of Rhodococcus wratislaviensis NBRC 100605.</title>
        <authorList>
            <person name="Hosoyama A."/>
            <person name="Tsuchikane K."/>
            <person name="Yoshida I."/>
            <person name="Ohji S."/>
            <person name="Ichikawa N."/>
            <person name="Yamazoe A."/>
            <person name="Fujita N."/>
        </authorList>
    </citation>
    <scope>NUCLEOTIDE SEQUENCE [LARGE SCALE GENOMIC DNA]</scope>
    <source>
        <strain evidence="2 3">NBRC 100605</strain>
    </source>
</reference>
<proteinExistence type="predicted"/>
<dbReference type="SUPFAM" id="SSF51556">
    <property type="entry name" value="Metallo-dependent hydrolases"/>
    <property type="match status" value="1"/>
</dbReference>
<organism evidence="2 3">
    <name type="scientific">Rhodococcus wratislaviensis NBRC 100605</name>
    <dbReference type="NCBI Taxonomy" id="1219028"/>
    <lineage>
        <taxon>Bacteria</taxon>
        <taxon>Bacillati</taxon>
        <taxon>Actinomycetota</taxon>
        <taxon>Actinomycetes</taxon>
        <taxon>Mycobacteriales</taxon>
        <taxon>Nocardiaceae</taxon>
        <taxon>Rhodococcus</taxon>
    </lineage>
</organism>
<dbReference type="InterPro" id="IPR032466">
    <property type="entry name" value="Metal_Hydrolase"/>
</dbReference>
<dbReference type="InterPro" id="IPR051781">
    <property type="entry name" value="Metallo-dep_Hydrolase"/>
</dbReference>
<name>X0QBJ6_RHOWR</name>
<dbReference type="Gene3D" id="2.30.40.10">
    <property type="entry name" value="Urease, subunit C, domain 1"/>
    <property type="match status" value="1"/>
</dbReference>
<dbReference type="PANTHER" id="PTHR43135:SF3">
    <property type="entry name" value="ALPHA-D-RIBOSE 1-METHYLPHOSPHONATE 5-TRIPHOSPHATE DIPHOSPHATASE"/>
    <property type="match status" value="1"/>
</dbReference>
<dbReference type="GO" id="GO:0016810">
    <property type="term" value="F:hydrolase activity, acting on carbon-nitrogen (but not peptide) bonds"/>
    <property type="evidence" value="ECO:0007669"/>
    <property type="project" value="InterPro"/>
</dbReference>
<feature type="domain" description="Amidohydrolase-related" evidence="1">
    <location>
        <begin position="48"/>
        <end position="390"/>
    </location>
</feature>
<sequence>MIDGTGKPAVQDAVVCISPDGRIDFAGPMAHAPTPPEDALVVDGRDRTVLPGFIDCHVHLGFDSARDMTRRFLYDPTLEVFKTVDRMHRTLAAGITTARDLGGLSAGFRVAVEREMVVGPAIHTAVRVLSHTGGHGDISAPCGFDPTAGMTYLCDTADEARIAVRKVIREGADVIKVHATGGMGSPYDQPDDQGLSIEEIRAVVDEAARHGGRPVAAHAQGTAGILNAIRGGVTSIEHGYGMTDEACDLAGEQGTYLVPTLSTLFDGIDKATMEPHHYEKKMRWMDTTVTNFGRAIERGVKIAMGTDAAVGPHGQNLRELMHMVSLGMRPMDAITAATRTASELLGVSDRVGTLEVGKVADIVVCNGDPLTDIALLGDPANLAGIFRGGLLVKNSNLLAEAPLCSASHG</sequence>
<dbReference type="AlphaFoldDB" id="X0QBJ6"/>
<dbReference type="PANTHER" id="PTHR43135">
    <property type="entry name" value="ALPHA-D-RIBOSE 1-METHYLPHOSPHONATE 5-TRIPHOSPHATE DIPHOSPHATASE"/>
    <property type="match status" value="1"/>
</dbReference>
<accession>X0QBJ6</accession>